<proteinExistence type="predicted"/>
<feature type="compositionally biased region" description="Polar residues" evidence="1">
    <location>
        <begin position="48"/>
        <end position="61"/>
    </location>
</feature>
<gene>
    <name evidence="2" type="primary">jg16075</name>
    <name evidence="2" type="ORF">PAEG_LOCUS27349</name>
</gene>
<dbReference type="AlphaFoldDB" id="A0A8S4SIY2"/>
<evidence type="ECO:0000313" key="3">
    <source>
        <dbReference type="Proteomes" id="UP000838756"/>
    </source>
</evidence>
<evidence type="ECO:0000256" key="1">
    <source>
        <dbReference type="SAM" id="MobiDB-lite"/>
    </source>
</evidence>
<feature type="region of interest" description="Disordered" evidence="1">
    <location>
        <begin position="38"/>
        <end position="78"/>
    </location>
</feature>
<organism evidence="2 3">
    <name type="scientific">Pararge aegeria aegeria</name>
    <dbReference type="NCBI Taxonomy" id="348720"/>
    <lineage>
        <taxon>Eukaryota</taxon>
        <taxon>Metazoa</taxon>
        <taxon>Ecdysozoa</taxon>
        <taxon>Arthropoda</taxon>
        <taxon>Hexapoda</taxon>
        <taxon>Insecta</taxon>
        <taxon>Pterygota</taxon>
        <taxon>Neoptera</taxon>
        <taxon>Endopterygota</taxon>
        <taxon>Lepidoptera</taxon>
        <taxon>Glossata</taxon>
        <taxon>Ditrysia</taxon>
        <taxon>Papilionoidea</taxon>
        <taxon>Nymphalidae</taxon>
        <taxon>Satyrinae</taxon>
        <taxon>Satyrini</taxon>
        <taxon>Parargina</taxon>
        <taxon>Pararge</taxon>
    </lineage>
</organism>
<protein>
    <submittedName>
        <fullName evidence="2">Jg16075 protein</fullName>
    </submittedName>
</protein>
<reference evidence="2" key="1">
    <citation type="submission" date="2022-03" db="EMBL/GenBank/DDBJ databases">
        <authorList>
            <person name="Lindestad O."/>
        </authorList>
    </citation>
    <scope>NUCLEOTIDE SEQUENCE</scope>
</reference>
<comment type="caution">
    <text evidence="2">The sequence shown here is derived from an EMBL/GenBank/DDBJ whole genome shotgun (WGS) entry which is preliminary data.</text>
</comment>
<evidence type="ECO:0000313" key="2">
    <source>
        <dbReference type="EMBL" id="CAH2269058.1"/>
    </source>
</evidence>
<feature type="compositionally biased region" description="Polar residues" evidence="1">
    <location>
        <begin position="69"/>
        <end position="78"/>
    </location>
</feature>
<keyword evidence="3" id="KW-1185">Reference proteome</keyword>
<accession>A0A8S4SIY2</accession>
<dbReference type="EMBL" id="CAKXAJ010026487">
    <property type="protein sequence ID" value="CAH2269058.1"/>
    <property type="molecule type" value="Genomic_DNA"/>
</dbReference>
<name>A0A8S4SIY2_9NEOP</name>
<dbReference type="Proteomes" id="UP000838756">
    <property type="component" value="Unassembled WGS sequence"/>
</dbReference>
<sequence length="78" mass="8809">MPINIWPDPGFKPGPPDHANHYTIEAYWHSKIRCETMNSRSVVERSGRTGTSPNSQSTTASKIIESKTKSNNWPKIKL</sequence>